<protein>
    <recommendedName>
        <fullName evidence="2">Outer membrane protein beta-barrel domain-containing protein</fullName>
    </recommendedName>
</protein>
<keyword evidence="1" id="KW-0732">Signal</keyword>
<dbReference type="AlphaFoldDB" id="A0A2S1LJ52"/>
<feature type="domain" description="Outer membrane protein beta-barrel" evidence="2">
    <location>
        <begin position="782"/>
        <end position="916"/>
    </location>
</feature>
<dbReference type="SUPFAM" id="SSF49464">
    <property type="entry name" value="Carboxypeptidase regulatory domain-like"/>
    <property type="match status" value="1"/>
</dbReference>
<dbReference type="InterPro" id="IPR008969">
    <property type="entry name" value="CarboxyPept-like_regulatory"/>
</dbReference>
<feature type="signal peptide" evidence="1">
    <location>
        <begin position="1"/>
        <end position="19"/>
    </location>
</feature>
<evidence type="ECO:0000313" key="3">
    <source>
        <dbReference type="EMBL" id="AWG23802.1"/>
    </source>
</evidence>
<dbReference type="PROSITE" id="PS51257">
    <property type="entry name" value="PROKAR_LIPOPROTEIN"/>
    <property type="match status" value="1"/>
</dbReference>
<reference evidence="3 4" key="1">
    <citation type="submission" date="2017-04" db="EMBL/GenBank/DDBJ databases">
        <title>Complete genome sequence of Flavobacterium kingsejong AJ004.</title>
        <authorList>
            <person name="Lee P.C."/>
        </authorList>
    </citation>
    <scope>NUCLEOTIDE SEQUENCE [LARGE SCALE GENOMIC DNA]</scope>
    <source>
        <strain evidence="3 4">AJ004</strain>
    </source>
</reference>
<accession>A0A2S1LJ52</accession>
<dbReference type="Pfam" id="PF14905">
    <property type="entry name" value="OMP_b-brl_3"/>
    <property type="match status" value="2"/>
</dbReference>
<dbReference type="InterPro" id="IPR041700">
    <property type="entry name" value="OMP_b-brl_3"/>
</dbReference>
<evidence type="ECO:0000256" key="1">
    <source>
        <dbReference type="SAM" id="SignalP"/>
    </source>
</evidence>
<evidence type="ECO:0000259" key="2">
    <source>
        <dbReference type="Pfam" id="PF14905"/>
    </source>
</evidence>
<organism evidence="3 4">
    <name type="scientific">Flavobacterium kingsejongi</name>
    <dbReference type="NCBI Taxonomy" id="1678728"/>
    <lineage>
        <taxon>Bacteria</taxon>
        <taxon>Pseudomonadati</taxon>
        <taxon>Bacteroidota</taxon>
        <taxon>Flavobacteriia</taxon>
        <taxon>Flavobacteriales</taxon>
        <taxon>Flavobacteriaceae</taxon>
        <taxon>Flavobacterium</taxon>
    </lineage>
</organism>
<proteinExistence type="predicted"/>
<dbReference type="Pfam" id="PF13715">
    <property type="entry name" value="CarbopepD_reg_2"/>
    <property type="match status" value="1"/>
</dbReference>
<dbReference type="KEGG" id="fki:FK004_00440"/>
<feature type="chain" id="PRO_5015620720" description="Outer membrane protein beta-barrel domain-containing protein" evidence="1">
    <location>
        <begin position="20"/>
        <end position="935"/>
    </location>
</feature>
<sequence>MPRFHLTLLLVLLSCSAYSQNSFQIKGKVHSKEGNKPIESATVYVVAVKDSAVVDYSITEKNGSFSISVRKQANPILLKVSSLGYKTYVKRYPDLNANLDAAEILMEDEATNLDEVIIKSEAPPIRIKNDTLEFNASSFKVRPDANVEALLKQLPGVEIDSDGKITVNGKEVNQILVNGKPFFDKDGKIALQNLPSDIINKVQITDSKTKKEEISGVKAASNNASINLTIDEDKNKGFFGKVMGGYGTDDRYESSLLANYFKGKQKISILASSNNINSTGFSMNEIFDSMGGGRNNSIYTSDNGSFGINGMNFGGGKGITQSNMVGLNYADEFIKDMDFNGSYFYTDANAKNTNRTRQVNLLPGGNYTTESDAQTVDDKYAHNFNTNFEYKIDSTSTIYLSPKFVKANSKFRSDSNEFSEDENGLRLNERSANTFDETDNTSFSNQIYYFKTLKRKGRSISLGFDNENSKDETSNLNRSATTFFRDTDNDGVIDEVSEDNRNQTIFNRRIKDSYSASFEYMEPIVDSVRLKIAVEYNRQKTITDKNAFDFDGLSGSYSDRNDLLSNYLSSATNTVTPSAGINIEKNKMYFGVSAGTSITKFENNSLYLGQATVLNKDYVLPSANAYINYRFSKSKSLWANYTYTVDFPTANQILPVEDLSDALNTYIGNPDVNPNKSHYTYISFRDYDYATKSGYSLYGGGTFYDNQVVSSTVYDESRKRTTTYENISGSYSTWFGGNWNKSIKHEAHSYRFGIGLSAGYSKSIGYTNGELFDAKALRLTPRVSFNYDYGELFSINPTYNFTYSDTQYTNYTLEKTSNVLHKFNIQTTTYWPKHVVFGNDFGYNYNSNIADGFKKDFYLWNSSLGYNFLGDKLLAKVKVYDLLNQNQSATRTITATSIRDEENIVLKRYLMFSLTYKLDKFGGKGKERKSRRWMD</sequence>
<feature type="domain" description="Outer membrane protein beta-barrel" evidence="2">
    <location>
        <begin position="452"/>
        <end position="745"/>
    </location>
</feature>
<evidence type="ECO:0000313" key="4">
    <source>
        <dbReference type="Proteomes" id="UP000244677"/>
    </source>
</evidence>
<dbReference type="SUPFAM" id="SSF56935">
    <property type="entry name" value="Porins"/>
    <property type="match status" value="1"/>
</dbReference>
<name>A0A2S1LJ52_9FLAO</name>
<keyword evidence="4" id="KW-1185">Reference proteome</keyword>
<gene>
    <name evidence="3" type="ORF">FK004_00440</name>
</gene>
<dbReference type="EMBL" id="CP020919">
    <property type="protein sequence ID" value="AWG23802.1"/>
    <property type="molecule type" value="Genomic_DNA"/>
</dbReference>
<dbReference type="Proteomes" id="UP000244677">
    <property type="component" value="Chromosome"/>
</dbReference>
<dbReference type="OrthoDB" id="1682379at2"/>
<dbReference type="RefSeq" id="WP_108735476.1">
    <property type="nucleotide sequence ID" value="NZ_CP020919.1"/>
</dbReference>